<reference evidence="4" key="1">
    <citation type="submission" date="2018-04" db="EMBL/GenBank/DDBJ databases">
        <authorList>
            <person name="Go L.Y."/>
            <person name="Mitchell J.A."/>
        </authorList>
    </citation>
    <scope>NUCLEOTIDE SEQUENCE</scope>
    <source>
        <tissue evidence="4">Whole organism</tissue>
    </source>
</reference>
<dbReference type="InterPro" id="IPR000571">
    <property type="entry name" value="Znf_CCCH"/>
</dbReference>
<dbReference type="AlphaFoldDB" id="A0A336KLV3"/>
<feature type="region of interest" description="Disordered" evidence="2">
    <location>
        <begin position="409"/>
        <end position="431"/>
    </location>
</feature>
<dbReference type="Gene3D" id="4.10.1000.10">
    <property type="entry name" value="Zinc finger, CCCH-type"/>
    <property type="match status" value="1"/>
</dbReference>
<organism evidence="4">
    <name type="scientific">Culicoides sonorensis</name>
    <name type="common">Biting midge</name>
    <dbReference type="NCBI Taxonomy" id="179676"/>
    <lineage>
        <taxon>Eukaryota</taxon>
        <taxon>Metazoa</taxon>
        <taxon>Ecdysozoa</taxon>
        <taxon>Arthropoda</taxon>
        <taxon>Hexapoda</taxon>
        <taxon>Insecta</taxon>
        <taxon>Pterygota</taxon>
        <taxon>Neoptera</taxon>
        <taxon>Endopterygota</taxon>
        <taxon>Diptera</taxon>
        <taxon>Nematocera</taxon>
        <taxon>Chironomoidea</taxon>
        <taxon>Ceratopogonidae</taxon>
        <taxon>Ceratopogoninae</taxon>
        <taxon>Culicoides</taxon>
        <taxon>Monoculicoides</taxon>
    </lineage>
</organism>
<evidence type="ECO:0000256" key="1">
    <source>
        <dbReference type="PROSITE-ProRule" id="PRU00723"/>
    </source>
</evidence>
<dbReference type="GO" id="GO:0008270">
    <property type="term" value="F:zinc ion binding"/>
    <property type="evidence" value="ECO:0007669"/>
    <property type="project" value="UniProtKB-KW"/>
</dbReference>
<sequence length="496" mass="56346">MSSRPKIYVNPNFTANNKVHINPNFLPKIPTETVVHVNPLFLLKNTQILEEPPRPVEVKSIPAQQLIRKTRHKLLRIKNNPGTTIPEKNDASSAVNEIKQPQMIKLGRNKLVKANIYSEMKKAPPITSQKFQTSPKLSSNRFKKDNRIKVVPSKTVKSRHKSMILKRINGTVYKTSTNRLERQSSRTVISNHPSKQSDRLISMNGNKFILKEGGKRLIPIKMNVNLNEASTSKSTLEIAGIRFLRLTDGTYIRHHNHSSIVRQHLTTSKHKSIKILTNKLRKCNIPCAVFKRIGKCLAFTRGRCPKLHDAKYVDICVGALRKGGCTKTGCLLSHDLSLNKMPVCKYFLDGCCTNDNCPYLHNKLNENVPLCPEFLKGFCEAADQCDKRHEHIEMKQKLLRNKRKITRNTKNVPSNSKIKRKSDVPGENELESSSKRYFIDEQEKSEYEIFDQILREVEVMPLDGNSGKEANFSGISMDDQSDARPPIGSLPAFIPI</sequence>
<dbReference type="GO" id="GO:0005634">
    <property type="term" value="C:nucleus"/>
    <property type="evidence" value="ECO:0007669"/>
    <property type="project" value="TreeGrafter"/>
</dbReference>
<keyword evidence="1" id="KW-0479">Metal-binding</keyword>
<dbReference type="PROSITE" id="PS50103">
    <property type="entry name" value="ZF_C3H1"/>
    <property type="match status" value="2"/>
</dbReference>
<proteinExistence type="predicted"/>
<feature type="zinc finger region" description="C3H1-type" evidence="1">
    <location>
        <begin position="338"/>
        <end position="364"/>
    </location>
</feature>
<dbReference type="SMART" id="SM00356">
    <property type="entry name" value="ZnF_C3H1"/>
    <property type="match status" value="2"/>
</dbReference>
<dbReference type="PANTHER" id="PTHR46156">
    <property type="entry name" value="CCCH ZINGC FINGER"/>
    <property type="match status" value="1"/>
</dbReference>
<evidence type="ECO:0000313" key="5">
    <source>
        <dbReference type="EMBL" id="SSX24268.1"/>
    </source>
</evidence>
<feature type="zinc finger region" description="C3H1-type" evidence="1">
    <location>
        <begin position="365"/>
        <end position="392"/>
    </location>
</feature>
<dbReference type="EMBL" id="UFQT01000434">
    <property type="protein sequence ID" value="SSX24268.1"/>
    <property type="molecule type" value="Genomic_DNA"/>
</dbReference>
<accession>A0A336KLV3</accession>
<feature type="domain" description="C3H1-type" evidence="3">
    <location>
        <begin position="338"/>
        <end position="364"/>
    </location>
</feature>
<name>A0A336KLV3_CULSO</name>
<keyword evidence="1" id="KW-0863">Zinc-finger</keyword>
<dbReference type="PANTHER" id="PTHR46156:SF1">
    <property type="entry name" value="ZINC FINGER CCCH DOMAIN-CONTAINING PROTEIN 3"/>
    <property type="match status" value="1"/>
</dbReference>
<feature type="domain" description="C3H1-type" evidence="3">
    <location>
        <begin position="365"/>
        <end position="392"/>
    </location>
</feature>
<keyword evidence="1" id="KW-0862">Zinc</keyword>
<evidence type="ECO:0000259" key="3">
    <source>
        <dbReference type="PROSITE" id="PS50103"/>
    </source>
</evidence>
<evidence type="ECO:0000256" key="2">
    <source>
        <dbReference type="SAM" id="MobiDB-lite"/>
    </source>
</evidence>
<reference evidence="5" key="2">
    <citation type="submission" date="2018-07" db="EMBL/GenBank/DDBJ databases">
        <authorList>
            <person name="Quirk P.G."/>
            <person name="Krulwich T.A."/>
        </authorList>
    </citation>
    <scope>NUCLEOTIDE SEQUENCE</scope>
</reference>
<evidence type="ECO:0000313" key="4">
    <source>
        <dbReference type="EMBL" id="SSX03903.1"/>
    </source>
</evidence>
<dbReference type="VEuPathDB" id="VectorBase:CSON010589"/>
<protein>
    <submittedName>
        <fullName evidence="4">CSON010589 protein</fullName>
    </submittedName>
</protein>
<feature type="region of interest" description="Disordered" evidence="2">
    <location>
        <begin position="474"/>
        <end position="496"/>
    </location>
</feature>
<gene>
    <name evidence="4" type="primary">CSON010589</name>
</gene>
<dbReference type="EMBL" id="UFQS01000434">
    <property type="protein sequence ID" value="SSX03903.1"/>
    <property type="molecule type" value="Genomic_DNA"/>
</dbReference>